<evidence type="ECO:0000256" key="5">
    <source>
        <dbReference type="ARBA" id="ARBA00023157"/>
    </source>
</evidence>
<comment type="caution">
    <text evidence="8">The sequence shown here is derived from an EMBL/GenBank/DDBJ whole genome shotgun (WGS) entry which is preliminary data.</text>
</comment>
<feature type="disulfide bond" evidence="7">
    <location>
        <begin position="212"/>
        <end position="232"/>
    </location>
</feature>
<dbReference type="InterPro" id="IPR036857">
    <property type="entry name" value="Thyroglobulin_1_sf"/>
</dbReference>
<keyword evidence="6" id="KW-0325">Glycoprotein</keyword>
<dbReference type="Pfam" id="PF00086">
    <property type="entry name" value="Thyroglobulin_1"/>
    <property type="match status" value="1"/>
</dbReference>
<evidence type="ECO:0000256" key="7">
    <source>
        <dbReference type="PROSITE-ProRule" id="PRU00500"/>
    </source>
</evidence>
<proteinExistence type="predicted"/>
<dbReference type="SUPFAM" id="SSF57610">
    <property type="entry name" value="Thyroglobulin type-1 domain"/>
    <property type="match status" value="1"/>
</dbReference>
<dbReference type="PANTHER" id="PTHR13866:SF14">
    <property type="entry name" value="BM-40"/>
    <property type="match status" value="1"/>
</dbReference>
<dbReference type="PANTHER" id="PTHR13866">
    <property type="entry name" value="SPARC OSTEONECTIN"/>
    <property type="match status" value="1"/>
</dbReference>
<evidence type="ECO:0000313" key="8">
    <source>
        <dbReference type="EMBL" id="CAB3987088.1"/>
    </source>
</evidence>
<name>A0A6S7G569_PARCT</name>
<dbReference type="Gene3D" id="1.10.238.10">
    <property type="entry name" value="EF-hand"/>
    <property type="match status" value="1"/>
</dbReference>
<dbReference type="InterPro" id="IPR011992">
    <property type="entry name" value="EF-hand-dom_pair"/>
</dbReference>
<dbReference type="InterPro" id="IPR019577">
    <property type="entry name" value="SPARC/Testican_Ca-bd-dom"/>
</dbReference>
<keyword evidence="5 7" id="KW-1015">Disulfide bond</keyword>
<dbReference type="GO" id="GO:0005615">
    <property type="term" value="C:extracellular space"/>
    <property type="evidence" value="ECO:0007669"/>
    <property type="project" value="TreeGrafter"/>
</dbReference>
<dbReference type="PROSITE" id="PS50222">
    <property type="entry name" value="EF_HAND_2"/>
    <property type="match status" value="1"/>
</dbReference>
<evidence type="ECO:0000256" key="2">
    <source>
        <dbReference type="ARBA" id="ARBA00022525"/>
    </source>
</evidence>
<keyword evidence="9" id="KW-1185">Reference proteome</keyword>
<dbReference type="CDD" id="cd00191">
    <property type="entry name" value="TY"/>
    <property type="match status" value="1"/>
</dbReference>
<dbReference type="SMART" id="SM00211">
    <property type="entry name" value="TY"/>
    <property type="match status" value="1"/>
</dbReference>
<dbReference type="SUPFAM" id="SSF47473">
    <property type="entry name" value="EF-hand"/>
    <property type="match status" value="1"/>
</dbReference>
<gene>
    <name evidence="8" type="ORF">PACLA_8A032774</name>
</gene>
<organism evidence="8 9">
    <name type="scientific">Paramuricea clavata</name>
    <name type="common">Red gorgonian</name>
    <name type="synonym">Violescent sea-whip</name>
    <dbReference type="NCBI Taxonomy" id="317549"/>
    <lineage>
        <taxon>Eukaryota</taxon>
        <taxon>Metazoa</taxon>
        <taxon>Cnidaria</taxon>
        <taxon>Anthozoa</taxon>
        <taxon>Octocorallia</taxon>
        <taxon>Malacalcyonacea</taxon>
        <taxon>Plexauridae</taxon>
        <taxon>Paramuricea</taxon>
    </lineage>
</organism>
<dbReference type="GO" id="GO:0005518">
    <property type="term" value="F:collagen binding"/>
    <property type="evidence" value="ECO:0007669"/>
    <property type="project" value="TreeGrafter"/>
</dbReference>
<comment type="caution">
    <text evidence="7">Lacks conserved residue(s) required for the propagation of feature annotation.</text>
</comment>
<dbReference type="InterPro" id="IPR018247">
    <property type="entry name" value="EF_Hand_1_Ca_BS"/>
</dbReference>
<dbReference type="InterPro" id="IPR002048">
    <property type="entry name" value="EF_hand_dom"/>
</dbReference>
<dbReference type="Gene3D" id="4.10.800.10">
    <property type="entry name" value="Thyroglobulin type-1"/>
    <property type="match status" value="1"/>
</dbReference>
<protein>
    <submittedName>
        <fullName evidence="8">Testican-3</fullName>
    </submittedName>
</protein>
<evidence type="ECO:0000256" key="1">
    <source>
        <dbReference type="ARBA" id="ARBA00004613"/>
    </source>
</evidence>
<keyword evidence="2" id="KW-0964">Secreted</keyword>
<evidence type="ECO:0000256" key="3">
    <source>
        <dbReference type="ARBA" id="ARBA00022729"/>
    </source>
</evidence>
<accession>A0A6S7G569</accession>
<keyword evidence="3" id="KW-0732">Signal</keyword>
<dbReference type="Proteomes" id="UP001152795">
    <property type="component" value="Unassembled WGS sequence"/>
</dbReference>
<sequence length="255" mass="29855">MKMKVSVAVLVGFVALFTYVCAQEKVASEASLKSRYAYLRKWVQRAMRNGMKTPGRQSWKERKGCYRDDEQMLPQRLLDWFHILKSEDLKKNGKLDEMDFETTVCHSPALAWFFRKFDTNKDLVLDKDERAEVEGNPDEHCMRKFFEKSDLNKDHKLSLNEICASFMHVEPPCSQERKKYLAARPILGRYKPDCDEDGYYKPRQCRENYCWCVDRFNQVIEGSKKEAWRVSCRDNTDPNDALFAGDDEAAELGTL</sequence>
<keyword evidence="4" id="KW-0106">Calcium</keyword>
<dbReference type="AlphaFoldDB" id="A0A6S7G569"/>
<evidence type="ECO:0000313" key="9">
    <source>
        <dbReference type="Proteomes" id="UP001152795"/>
    </source>
</evidence>
<dbReference type="Pfam" id="PF10591">
    <property type="entry name" value="SPARC_Ca_bdg"/>
    <property type="match status" value="1"/>
</dbReference>
<comment type="subcellular location">
    <subcellularLocation>
        <location evidence="1">Secreted</location>
    </subcellularLocation>
</comment>
<reference evidence="8" key="1">
    <citation type="submission" date="2020-04" db="EMBL/GenBank/DDBJ databases">
        <authorList>
            <person name="Alioto T."/>
            <person name="Alioto T."/>
            <person name="Gomez Garrido J."/>
        </authorList>
    </citation>
    <scope>NUCLEOTIDE SEQUENCE</scope>
    <source>
        <strain evidence="8">A484AB</strain>
    </source>
</reference>
<dbReference type="PROSITE" id="PS00018">
    <property type="entry name" value="EF_HAND_1"/>
    <property type="match status" value="1"/>
</dbReference>
<dbReference type="GO" id="GO:0050840">
    <property type="term" value="F:extracellular matrix binding"/>
    <property type="evidence" value="ECO:0007669"/>
    <property type="project" value="TreeGrafter"/>
</dbReference>
<dbReference type="GO" id="GO:0005509">
    <property type="term" value="F:calcium ion binding"/>
    <property type="evidence" value="ECO:0007669"/>
    <property type="project" value="InterPro"/>
</dbReference>
<dbReference type="InterPro" id="IPR000716">
    <property type="entry name" value="Thyroglobulin_1"/>
</dbReference>
<evidence type="ECO:0000256" key="6">
    <source>
        <dbReference type="ARBA" id="ARBA00023180"/>
    </source>
</evidence>
<dbReference type="EMBL" id="CACRXK020001118">
    <property type="protein sequence ID" value="CAB3987088.1"/>
    <property type="molecule type" value="Genomic_DNA"/>
</dbReference>
<evidence type="ECO:0000256" key="4">
    <source>
        <dbReference type="ARBA" id="ARBA00022837"/>
    </source>
</evidence>
<dbReference type="OrthoDB" id="8875634at2759"/>
<dbReference type="PROSITE" id="PS51162">
    <property type="entry name" value="THYROGLOBULIN_1_2"/>
    <property type="match status" value="1"/>
</dbReference>